<feature type="region of interest" description="Disordered" evidence="1">
    <location>
        <begin position="1"/>
        <end position="29"/>
    </location>
</feature>
<feature type="region of interest" description="Disordered" evidence="1">
    <location>
        <begin position="41"/>
        <end position="178"/>
    </location>
</feature>
<reference evidence="2 3" key="1">
    <citation type="submission" date="2024-02" db="EMBL/GenBank/DDBJ databases">
        <title>De novo assembly and annotation of 12 fungi associated with fruit tree decline syndrome in Ontario, Canada.</title>
        <authorList>
            <person name="Sulman M."/>
            <person name="Ellouze W."/>
            <person name="Ilyukhin E."/>
        </authorList>
    </citation>
    <scope>NUCLEOTIDE SEQUENCE [LARGE SCALE GENOMIC DNA]</scope>
    <source>
        <strain evidence="2 3">M11/M66-122</strain>
    </source>
</reference>
<evidence type="ECO:0000313" key="3">
    <source>
        <dbReference type="Proteomes" id="UP001320420"/>
    </source>
</evidence>
<feature type="compositionally biased region" description="Low complexity" evidence="1">
    <location>
        <begin position="61"/>
        <end position="74"/>
    </location>
</feature>
<dbReference type="AlphaFoldDB" id="A0AAN9V1G7"/>
<accession>A0AAN9V1G7</accession>
<name>A0AAN9V1G7_9PEZI</name>
<feature type="compositionally biased region" description="Polar residues" evidence="1">
    <location>
        <begin position="129"/>
        <end position="175"/>
    </location>
</feature>
<evidence type="ECO:0000256" key="1">
    <source>
        <dbReference type="SAM" id="MobiDB-lite"/>
    </source>
</evidence>
<keyword evidence="3" id="KW-1185">Reference proteome</keyword>
<proteinExistence type="predicted"/>
<sequence length="264" mass="27765">MRMSQDTRPPYLRKPKPTDCGLANPQGGGPIMYRNECNFMKMPGDDGNVANAPDLVNNDEQNQLGTQQRQKQQQGRSNDFLGQQDWMPEDQRLPNQDRGCRGSGALADGNMMIPPDIYSAASASRGFMDSSSGEANDLSGSPNTDGVSNRPTPNSSTTASDHRQTGTAASGNTPFDASPRVQAEMDAATAAAAASGFFPDSMSGGFSLGGGSGGGGAGLTPGSDFNIVNGWNQQTMTPVAEGMLRHLMDMPMDSMDLSGWDSNA</sequence>
<organism evidence="2 3">
    <name type="scientific">Diatrype stigma</name>
    <dbReference type="NCBI Taxonomy" id="117547"/>
    <lineage>
        <taxon>Eukaryota</taxon>
        <taxon>Fungi</taxon>
        <taxon>Dikarya</taxon>
        <taxon>Ascomycota</taxon>
        <taxon>Pezizomycotina</taxon>
        <taxon>Sordariomycetes</taxon>
        <taxon>Xylariomycetidae</taxon>
        <taxon>Xylariales</taxon>
        <taxon>Diatrypaceae</taxon>
        <taxon>Diatrype</taxon>
    </lineage>
</organism>
<comment type="caution">
    <text evidence="2">The sequence shown here is derived from an EMBL/GenBank/DDBJ whole genome shotgun (WGS) entry which is preliminary data.</text>
</comment>
<protein>
    <submittedName>
        <fullName evidence="2">Uncharacterized protein</fullName>
    </submittedName>
</protein>
<gene>
    <name evidence="2" type="ORF">SLS62_000204</name>
</gene>
<evidence type="ECO:0000313" key="2">
    <source>
        <dbReference type="EMBL" id="KAK7757826.1"/>
    </source>
</evidence>
<dbReference type="EMBL" id="JAKJXP020000001">
    <property type="protein sequence ID" value="KAK7757826.1"/>
    <property type="molecule type" value="Genomic_DNA"/>
</dbReference>
<dbReference type="Proteomes" id="UP001320420">
    <property type="component" value="Unassembled WGS sequence"/>
</dbReference>